<comment type="caution">
    <text evidence="2">The sequence shown here is derived from an EMBL/GenBank/DDBJ whole genome shotgun (WGS) entry which is preliminary data.</text>
</comment>
<dbReference type="Proteomes" id="UP001530315">
    <property type="component" value="Unassembled WGS sequence"/>
</dbReference>
<proteinExistence type="predicted"/>
<evidence type="ECO:0008006" key="4">
    <source>
        <dbReference type="Google" id="ProtNLM"/>
    </source>
</evidence>
<dbReference type="AlphaFoldDB" id="A0ABD3QDW0"/>
<dbReference type="EMBL" id="JALLAZ020000388">
    <property type="protein sequence ID" value="KAL3796350.1"/>
    <property type="molecule type" value="Genomic_DNA"/>
</dbReference>
<evidence type="ECO:0000313" key="2">
    <source>
        <dbReference type="EMBL" id="KAL3796350.1"/>
    </source>
</evidence>
<protein>
    <recommendedName>
        <fullName evidence="4">Site-specific DNA-methyltransferase (adenine-specific)</fullName>
    </recommendedName>
</protein>
<gene>
    <name evidence="2" type="ORF">ACHAW5_001676</name>
</gene>
<dbReference type="InterPro" id="IPR002052">
    <property type="entry name" value="DNA_methylase_N6_adenine_CS"/>
</dbReference>
<feature type="compositionally biased region" description="Polar residues" evidence="1">
    <location>
        <begin position="370"/>
        <end position="380"/>
    </location>
</feature>
<accession>A0ABD3QDW0</accession>
<feature type="compositionally biased region" description="Basic residues" evidence="1">
    <location>
        <begin position="40"/>
        <end position="51"/>
    </location>
</feature>
<evidence type="ECO:0000256" key="1">
    <source>
        <dbReference type="SAM" id="MobiDB-lite"/>
    </source>
</evidence>
<feature type="compositionally biased region" description="Basic and acidic residues" evidence="1">
    <location>
        <begin position="387"/>
        <end position="398"/>
    </location>
</feature>
<dbReference type="PANTHER" id="PTHR39444:SF3">
    <property type="entry name" value="SITE-SPECIFIC DNA-METHYLTRANSFERASE (ADENINE-SPECIFIC)"/>
    <property type="match status" value="1"/>
</dbReference>
<organism evidence="2 3">
    <name type="scientific">Stephanodiscus triporus</name>
    <dbReference type="NCBI Taxonomy" id="2934178"/>
    <lineage>
        <taxon>Eukaryota</taxon>
        <taxon>Sar</taxon>
        <taxon>Stramenopiles</taxon>
        <taxon>Ochrophyta</taxon>
        <taxon>Bacillariophyta</taxon>
        <taxon>Coscinodiscophyceae</taxon>
        <taxon>Thalassiosirophycidae</taxon>
        <taxon>Stephanodiscales</taxon>
        <taxon>Stephanodiscaceae</taxon>
        <taxon>Stephanodiscus</taxon>
    </lineage>
</organism>
<reference evidence="2 3" key="1">
    <citation type="submission" date="2024-10" db="EMBL/GenBank/DDBJ databases">
        <title>Updated reference genomes for cyclostephanoid diatoms.</title>
        <authorList>
            <person name="Roberts W.R."/>
            <person name="Alverson A.J."/>
        </authorList>
    </citation>
    <scope>NUCLEOTIDE SEQUENCE [LARGE SCALE GENOMIC DNA]</scope>
    <source>
        <strain evidence="2 3">AJA276-08</strain>
    </source>
</reference>
<dbReference type="PANTHER" id="PTHR39444">
    <property type="entry name" value="SITE-SPECIFIC DNA-METHYLTRANSFERASE (ADENINE-SPECIFIC)"/>
    <property type="match status" value="1"/>
</dbReference>
<feature type="region of interest" description="Disordered" evidence="1">
    <location>
        <begin position="20"/>
        <end position="97"/>
    </location>
</feature>
<evidence type="ECO:0000313" key="3">
    <source>
        <dbReference type="Proteomes" id="UP001530315"/>
    </source>
</evidence>
<name>A0ABD3QDW0_9STRA</name>
<dbReference type="PROSITE" id="PS00092">
    <property type="entry name" value="N6_MTASE"/>
    <property type="match status" value="1"/>
</dbReference>
<keyword evidence="3" id="KW-1185">Reference proteome</keyword>
<sequence length="408" mass="46650">MEPTINQDKRRAEELIRRTVKNMIANEPNKILPNKSDKKDKKRRLSSKKKQPHGDIGSESTSGKTRPTVGGRQEAAAPKEATKKDHKRKKLGNFPYPTDYNDHFETPKCAYYDILPLMEKILARKQKNAEPQNKQGCTNEKIIYDPYYCTGRAATLLNDVLQHSQISSPIRIQHEKRDFYRDVKQNTVPQYDILVTNPPYSGDHKEQCLDFAVSQLKKYGRPFFLLMPNYVAMKEYFRKTVLNDNDGSGSKKVVQTFYIAPSSMSPYEYDHPDGTGYQVPPFASVWYCGLAYTERTSQSKSVIDTFVKFHSLRDPSRKGTPRIVRSLQELIIIGGVSGERRKNPRRRRKMLQQAMMGSNRDATAVGSVGVKTSDTLGEQSTNKRRKSGIEIEHRRKEGSGIFKKSKFA</sequence>
<feature type="region of interest" description="Disordered" evidence="1">
    <location>
        <begin position="354"/>
        <end position="408"/>
    </location>
</feature>